<protein>
    <submittedName>
        <fullName evidence="1">Uncharacterized protein</fullName>
    </submittedName>
</protein>
<comment type="caution">
    <text evidence="1">The sequence shown here is derived from an EMBL/GenBank/DDBJ whole genome shotgun (WGS) entry which is preliminary data.</text>
</comment>
<dbReference type="EMBL" id="BMFF01000003">
    <property type="protein sequence ID" value="GGC99514.1"/>
    <property type="molecule type" value="Genomic_DNA"/>
</dbReference>
<evidence type="ECO:0000313" key="1">
    <source>
        <dbReference type="EMBL" id="GGC99514.1"/>
    </source>
</evidence>
<accession>A0ABQ1PMI8</accession>
<reference evidence="2" key="1">
    <citation type="journal article" date="2019" name="Int. J. Syst. Evol. Microbiol.">
        <title>The Global Catalogue of Microorganisms (GCM) 10K type strain sequencing project: providing services to taxonomists for standard genome sequencing and annotation.</title>
        <authorList>
            <consortium name="The Broad Institute Genomics Platform"/>
            <consortium name="The Broad Institute Genome Sequencing Center for Infectious Disease"/>
            <person name="Wu L."/>
            <person name="Ma J."/>
        </authorList>
    </citation>
    <scope>NUCLEOTIDE SEQUENCE [LARGE SCALE GENOMIC DNA]</scope>
    <source>
        <strain evidence="2">CGMCC 1.12482</strain>
    </source>
</reference>
<dbReference type="Proteomes" id="UP000638188">
    <property type="component" value="Unassembled WGS sequence"/>
</dbReference>
<gene>
    <name evidence="1" type="ORF">GCM10007418_18500</name>
</gene>
<name>A0ABQ1PMI8_9GAMM</name>
<organism evidence="1 2">
    <name type="scientific">Halopseudomonas salina</name>
    <dbReference type="NCBI Taxonomy" id="1323744"/>
    <lineage>
        <taxon>Bacteria</taxon>
        <taxon>Pseudomonadati</taxon>
        <taxon>Pseudomonadota</taxon>
        <taxon>Gammaproteobacteria</taxon>
        <taxon>Pseudomonadales</taxon>
        <taxon>Pseudomonadaceae</taxon>
        <taxon>Halopseudomonas</taxon>
    </lineage>
</organism>
<proteinExistence type="predicted"/>
<evidence type="ECO:0000313" key="2">
    <source>
        <dbReference type="Proteomes" id="UP000638188"/>
    </source>
</evidence>
<keyword evidence="2" id="KW-1185">Reference proteome</keyword>
<sequence length="177" mass="19112">MHLTEEGARLETCSGSAHQVRIDGELRALFERVAEPAQNVLFVELRGQLVDGNSISPGAVVRLGATGDGCADEVAAASQWVAEGERPEWMVRIAGSGLQLTTLGDEWQPIITEKLPDGVRSFRTLEGEPVELWVYPKPCFSRLNGYYYQSSTRLLTAGESFAGCAYPGLLTGPPSAD</sequence>